<dbReference type="GO" id="GO:0005789">
    <property type="term" value="C:endoplasmic reticulum membrane"/>
    <property type="evidence" value="ECO:0007669"/>
    <property type="project" value="UniProtKB-SubCell"/>
</dbReference>
<dbReference type="PANTHER" id="PTHR12443">
    <property type="entry name" value="TRANSLOCATION PROTEIN SEC62"/>
    <property type="match status" value="1"/>
</dbReference>
<keyword evidence="14" id="KW-1185">Reference proteome</keyword>
<keyword evidence="10 12" id="KW-0472">Membrane</keyword>
<comment type="similarity">
    <text evidence="2">Belongs to the SEC62 family.</text>
</comment>
<feature type="transmembrane region" description="Helical" evidence="12">
    <location>
        <begin position="151"/>
        <end position="170"/>
    </location>
</feature>
<feature type="transmembrane region" description="Helical" evidence="12">
    <location>
        <begin position="124"/>
        <end position="145"/>
    </location>
</feature>
<evidence type="ECO:0000256" key="3">
    <source>
        <dbReference type="ARBA" id="ARBA00021257"/>
    </source>
</evidence>
<evidence type="ECO:0000256" key="6">
    <source>
        <dbReference type="ARBA" id="ARBA00022824"/>
    </source>
</evidence>
<dbReference type="OrthoDB" id="200187at2759"/>
<evidence type="ECO:0000256" key="9">
    <source>
        <dbReference type="ARBA" id="ARBA00023010"/>
    </source>
</evidence>
<dbReference type="PANTHER" id="PTHR12443:SF9">
    <property type="entry name" value="TRANSLOCATION PROTEIN SEC62"/>
    <property type="match status" value="1"/>
</dbReference>
<evidence type="ECO:0000256" key="1">
    <source>
        <dbReference type="ARBA" id="ARBA00004477"/>
    </source>
</evidence>
<reference evidence="13" key="1">
    <citation type="submission" date="2021-02" db="EMBL/GenBank/DDBJ databases">
        <title>First Annotated Genome of the Yellow-green Alga Tribonema minus.</title>
        <authorList>
            <person name="Mahan K.M."/>
        </authorList>
    </citation>
    <scope>NUCLEOTIDE SEQUENCE</scope>
    <source>
        <strain evidence="13">UTEX B ZZ1240</strain>
    </source>
</reference>
<sequence length="340" mass="38382">MASETSGTVKPGSMAKFETEAGLRTVAHNVRTHMRPRHAVELDKRVEYFKGEKLLKYLQENKVKGMPAITSEAEALHVAKALLRHEYFHRSEKTDAKGFLEVSRDQTFISTGYYTWIYQGSQTLSHLMTTAIIVGFLTITCFPIWPQFLKIWAWYASVTLLVFMIVFLSARALIWLAMWTAGYEFWILPRLFDESLGFCESFTPVWSLEPGSKGQGYYRSTILVAFVAFVYWAYTQPTDFDSFIAAQKDFVSDLYEGNLLSDVSQDAKENIDKPKVQSLEDILRELDEEEAETDSDGLIDSLLDDVLEGEDGEEDDDDSADADADTDEPGAGSGEVKAEE</sequence>
<dbReference type="AlphaFoldDB" id="A0A835ZAL0"/>
<evidence type="ECO:0000256" key="2">
    <source>
        <dbReference type="ARBA" id="ARBA00010604"/>
    </source>
</evidence>
<proteinExistence type="inferred from homology"/>
<dbReference type="Proteomes" id="UP000664859">
    <property type="component" value="Unassembled WGS sequence"/>
</dbReference>
<evidence type="ECO:0000256" key="4">
    <source>
        <dbReference type="ARBA" id="ARBA00022448"/>
    </source>
</evidence>
<evidence type="ECO:0000256" key="12">
    <source>
        <dbReference type="SAM" id="Phobius"/>
    </source>
</evidence>
<dbReference type="EMBL" id="JAFCMP010000079">
    <property type="protein sequence ID" value="KAG5187895.1"/>
    <property type="molecule type" value="Genomic_DNA"/>
</dbReference>
<feature type="region of interest" description="Disordered" evidence="11">
    <location>
        <begin position="288"/>
        <end position="340"/>
    </location>
</feature>
<organism evidence="13 14">
    <name type="scientific">Tribonema minus</name>
    <dbReference type="NCBI Taxonomy" id="303371"/>
    <lineage>
        <taxon>Eukaryota</taxon>
        <taxon>Sar</taxon>
        <taxon>Stramenopiles</taxon>
        <taxon>Ochrophyta</taxon>
        <taxon>PX clade</taxon>
        <taxon>Xanthophyceae</taxon>
        <taxon>Tribonematales</taxon>
        <taxon>Tribonemataceae</taxon>
        <taxon>Tribonema</taxon>
    </lineage>
</organism>
<name>A0A835ZAL0_9STRA</name>
<gene>
    <name evidence="13" type="ORF">JKP88DRAFT_29304</name>
</gene>
<keyword evidence="5 12" id="KW-0812">Transmembrane</keyword>
<dbReference type="Pfam" id="PF03839">
    <property type="entry name" value="Sec62"/>
    <property type="match status" value="1"/>
</dbReference>
<dbReference type="InterPro" id="IPR004728">
    <property type="entry name" value="Sec62"/>
</dbReference>
<evidence type="ECO:0000313" key="13">
    <source>
        <dbReference type="EMBL" id="KAG5187895.1"/>
    </source>
</evidence>
<evidence type="ECO:0000256" key="8">
    <source>
        <dbReference type="ARBA" id="ARBA00022989"/>
    </source>
</evidence>
<evidence type="ECO:0000256" key="11">
    <source>
        <dbReference type="SAM" id="MobiDB-lite"/>
    </source>
</evidence>
<accession>A0A835ZAL0</accession>
<protein>
    <recommendedName>
        <fullName evidence="3">Translocation protein SEC62</fullName>
    </recommendedName>
</protein>
<dbReference type="GO" id="GO:0031204">
    <property type="term" value="P:post-translational protein targeting to membrane, translocation"/>
    <property type="evidence" value="ECO:0007669"/>
    <property type="project" value="TreeGrafter"/>
</dbReference>
<feature type="transmembrane region" description="Helical" evidence="12">
    <location>
        <begin position="216"/>
        <end position="234"/>
    </location>
</feature>
<keyword evidence="7" id="KW-0653">Protein transport</keyword>
<evidence type="ECO:0000313" key="14">
    <source>
        <dbReference type="Proteomes" id="UP000664859"/>
    </source>
</evidence>
<evidence type="ECO:0000256" key="5">
    <source>
        <dbReference type="ARBA" id="ARBA00022692"/>
    </source>
</evidence>
<keyword evidence="4" id="KW-0813">Transport</keyword>
<evidence type="ECO:0000256" key="10">
    <source>
        <dbReference type="ARBA" id="ARBA00023136"/>
    </source>
</evidence>
<comment type="subcellular location">
    <subcellularLocation>
        <location evidence="1">Endoplasmic reticulum membrane</location>
        <topology evidence="1">Multi-pass membrane protein</topology>
    </subcellularLocation>
</comment>
<feature type="compositionally biased region" description="Acidic residues" evidence="11">
    <location>
        <begin position="288"/>
        <end position="328"/>
    </location>
</feature>
<comment type="caution">
    <text evidence="13">The sequence shown here is derived from an EMBL/GenBank/DDBJ whole genome shotgun (WGS) entry which is preliminary data.</text>
</comment>
<keyword evidence="6" id="KW-0256">Endoplasmic reticulum</keyword>
<keyword evidence="8 12" id="KW-1133">Transmembrane helix</keyword>
<evidence type="ECO:0000256" key="7">
    <source>
        <dbReference type="ARBA" id="ARBA00022927"/>
    </source>
</evidence>
<keyword evidence="9" id="KW-0811">Translocation</keyword>